<evidence type="ECO:0000256" key="6">
    <source>
        <dbReference type="ARBA" id="ARBA00061451"/>
    </source>
</evidence>
<keyword evidence="4" id="KW-0520">NAD</keyword>
<protein>
    <recommendedName>
        <fullName evidence="2">Mannitol-1-phosphate 5-dehydrogenase</fullName>
        <ecNumber evidence="1">1.1.1.17</ecNumber>
    </recommendedName>
</protein>
<dbReference type="InterPro" id="IPR000669">
    <property type="entry name" value="Mannitol_DH"/>
</dbReference>
<dbReference type="Pfam" id="PF01232">
    <property type="entry name" value="Mannitol_dh"/>
    <property type="match status" value="1"/>
</dbReference>
<evidence type="ECO:0000259" key="7">
    <source>
        <dbReference type="Pfam" id="PF01232"/>
    </source>
</evidence>
<dbReference type="RefSeq" id="WP_091758850.1">
    <property type="nucleotide sequence ID" value="NZ_FOHB01000004.1"/>
</dbReference>
<keyword evidence="3" id="KW-0560">Oxidoreductase</keyword>
<evidence type="ECO:0000259" key="8">
    <source>
        <dbReference type="Pfam" id="PF08125"/>
    </source>
</evidence>
<dbReference type="InterPro" id="IPR013118">
    <property type="entry name" value="Mannitol_DH_C"/>
</dbReference>
<evidence type="ECO:0000256" key="1">
    <source>
        <dbReference type="ARBA" id="ARBA00012939"/>
    </source>
</evidence>
<dbReference type="InterPro" id="IPR023027">
    <property type="entry name" value="Mannitol_DH_CS"/>
</dbReference>
<name>A0A1H9VYR3_9MICO</name>
<dbReference type="SUPFAM" id="SSF48179">
    <property type="entry name" value="6-phosphogluconate dehydrogenase C-terminal domain-like"/>
    <property type="match status" value="1"/>
</dbReference>
<sequence>MPPSPVPLSSRTLGELDDRVDRPAYDRTQVRAGIVHFGVGGFHRAHQAMYLDRLMNDGKALEWGICGVGALPHDRRIIDTLRAQDGLYTLVVKHPDGRREPRVIGSIVETMFAPEDPAAVVDRLAGEETRIVSTTITEGGYLVNQVTGEFDAEDPSIQADLAADFAGGDSPTTVFGFIVAALDRRRREGAEPFTVMSCDNLPDNGDVAKRMMCAFARVKDPALADWMEREVAFPNCMVDRITPVTTAEDIERLEDEFGVRDGWPVVCEPFEQWVLEDHFGQGRPPFEDAGVQMVDDVVPYELMKLRLLNASHQALCYLGHLAGYRYAHEVCQDPLFVEFLLAYMEREGTPTLPEVPGVDLDRYRHQLIERFANPEVRDTLARLCAESSDRIPKWLVPVIRANLDSGGEIDRSALVVASWARYAEGVDERGEPIEVVDRLKDRVMAAAARQGDDRLAFIRDRDLFGGLADDERFAAAYTAALDALHSKGARATLEALAEKDVQKDAVKGGEGMKGS</sequence>
<dbReference type="EC" id="1.1.1.17" evidence="1"/>
<feature type="domain" description="Mannitol dehydrogenase N-terminal" evidence="7">
    <location>
        <begin position="33"/>
        <end position="286"/>
    </location>
</feature>
<evidence type="ECO:0000256" key="2">
    <source>
        <dbReference type="ARBA" id="ARBA00016219"/>
    </source>
</evidence>
<evidence type="ECO:0000256" key="3">
    <source>
        <dbReference type="ARBA" id="ARBA00023002"/>
    </source>
</evidence>
<dbReference type="GO" id="GO:0019594">
    <property type="term" value="P:mannitol metabolic process"/>
    <property type="evidence" value="ECO:0007669"/>
    <property type="project" value="InterPro"/>
</dbReference>
<dbReference type="PANTHER" id="PTHR43362:SF1">
    <property type="entry name" value="MANNITOL DEHYDROGENASE 2-RELATED"/>
    <property type="match status" value="1"/>
</dbReference>
<dbReference type="OrthoDB" id="271711at2"/>
<dbReference type="Gene3D" id="3.40.50.720">
    <property type="entry name" value="NAD(P)-binding Rossmann-like Domain"/>
    <property type="match status" value="1"/>
</dbReference>
<accession>A0A1H9VYR3</accession>
<dbReference type="GO" id="GO:0008926">
    <property type="term" value="F:mannitol-1-phosphate 5-dehydrogenase activity"/>
    <property type="evidence" value="ECO:0007669"/>
    <property type="project" value="UniProtKB-EC"/>
</dbReference>
<dbReference type="InterPro" id="IPR036291">
    <property type="entry name" value="NAD(P)-bd_dom_sf"/>
</dbReference>
<dbReference type="AlphaFoldDB" id="A0A1H9VYR3"/>
<feature type="domain" description="Mannitol dehydrogenase C-terminal" evidence="8">
    <location>
        <begin position="296"/>
        <end position="484"/>
    </location>
</feature>
<dbReference type="PRINTS" id="PR00084">
    <property type="entry name" value="MTLDHDRGNASE"/>
</dbReference>
<dbReference type="Pfam" id="PF08125">
    <property type="entry name" value="Mannitol_dh_C"/>
    <property type="match status" value="1"/>
</dbReference>
<evidence type="ECO:0000313" key="9">
    <source>
        <dbReference type="EMBL" id="SES26910.1"/>
    </source>
</evidence>
<evidence type="ECO:0000313" key="10">
    <source>
        <dbReference type="Proteomes" id="UP000199019"/>
    </source>
</evidence>
<reference evidence="10" key="1">
    <citation type="submission" date="2016-10" db="EMBL/GenBank/DDBJ databases">
        <authorList>
            <person name="Varghese N."/>
            <person name="Submissions S."/>
        </authorList>
    </citation>
    <scope>NUCLEOTIDE SEQUENCE [LARGE SCALE GENOMIC DNA]</scope>
    <source>
        <strain evidence="10">CGMCC 1.6963</strain>
    </source>
</reference>
<dbReference type="EMBL" id="FOHB01000004">
    <property type="protein sequence ID" value="SES26910.1"/>
    <property type="molecule type" value="Genomic_DNA"/>
</dbReference>
<dbReference type="PANTHER" id="PTHR43362">
    <property type="entry name" value="MANNITOL DEHYDROGENASE DSF1-RELATED"/>
    <property type="match status" value="1"/>
</dbReference>
<dbReference type="PROSITE" id="PS00974">
    <property type="entry name" value="MANNITOL_DHGENASE"/>
    <property type="match status" value="1"/>
</dbReference>
<dbReference type="InterPro" id="IPR050988">
    <property type="entry name" value="Mannitol_DH/Oxidoreductase"/>
</dbReference>
<evidence type="ECO:0000256" key="5">
    <source>
        <dbReference type="ARBA" id="ARBA00048615"/>
    </source>
</evidence>
<dbReference type="InterPro" id="IPR008927">
    <property type="entry name" value="6-PGluconate_DH-like_C_sf"/>
</dbReference>
<evidence type="ECO:0000256" key="4">
    <source>
        <dbReference type="ARBA" id="ARBA00023027"/>
    </source>
</evidence>
<dbReference type="SUPFAM" id="SSF51735">
    <property type="entry name" value="NAD(P)-binding Rossmann-fold domains"/>
    <property type="match status" value="1"/>
</dbReference>
<dbReference type="InterPro" id="IPR013131">
    <property type="entry name" value="Mannitol_DH_N"/>
</dbReference>
<keyword evidence="10" id="KW-1185">Reference proteome</keyword>
<dbReference type="STRING" id="587636.SAMN05216199_2666"/>
<proteinExistence type="inferred from homology"/>
<dbReference type="FunFam" id="3.40.50.720:FF:000129">
    <property type="entry name" value="D-mannonate oxidoreductase"/>
    <property type="match status" value="1"/>
</dbReference>
<comment type="similarity">
    <text evidence="6">Belongs to the mannitol dehydrogenase family. UxuB subfamily.</text>
</comment>
<gene>
    <name evidence="9" type="ORF">SAMN05216199_2666</name>
</gene>
<dbReference type="Gene3D" id="1.10.1040.10">
    <property type="entry name" value="N-(1-d-carboxylethyl)-l-norvaline Dehydrogenase, domain 2"/>
    <property type="match status" value="1"/>
</dbReference>
<comment type="catalytic activity">
    <reaction evidence="5">
        <text>D-mannitol 1-phosphate + NAD(+) = beta-D-fructose 6-phosphate + NADH + H(+)</text>
        <dbReference type="Rhea" id="RHEA:19661"/>
        <dbReference type="ChEBI" id="CHEBI:15378"/>
        <dbReference type="ChEBI" id="CHEBI:57540"/>
        <dbReference type="ChEBI" id="CHEBI:57634"/>
        <dbReference type="ChEBI" id="CHEBI:57945"/>
        <dbReference type="ChEBI" id="CHEBI:61381"/>
        <dbReference type="EC" id="1.1.1.17"/>
    </reaction>
</comment>
<dbReference type="InterPro" id="IPR013328">
    <property type="entry name" value="6PGD_dom2"/>
</dbReference>
<organism evidence="9 10">
    <name type="scientific">Pedococcus cremeus</name>
    <dbReference type="NCBI Taxonomy" id="587636"/>
    <lineage>
        <taxon>Bacteria</taxon>
        <taxon>Bacillati</taxon>
        <taxon>Actinomycetota</taxon>
        <taxon>Actinomycetes</taxon>
        <taxon>Micrococcales</taxon>
        <taxon>Intrasporangiaceae</taxon>
        <taxon>Pedococcus</taxon>
    </lineage>
</organism>
<dbReference type="Proteomes" id="UP000199019">
    <property type="component" value="Unassembled WGS sequence"/>
</dbReference>